<dbReference type="GO" id="GO:0003677">
    <property type="term" value="F:DNA binding"/>
    <property type="evidence" value="ECO:0007669"/>
    <property type="project" value="InterPro"/>
</dbReference>
<dbReference type="AlphaFoldDB" id="A0A2T5HMF2"/>
<sequence length="52" mass="5925">MKSPTIQLPIRFPLDVKAWIEAQADKNGSSQNSEVIRAVRDRMAKIEEQKTV</sequence>
<dbReference type="Gene3D" id="1.10.1220.10">
    <property type="entry name" value="Met repressor-like"/>
    <property type="match status" value="1"/>
</dbReference>
<dbReference type="EMBL" id="QAOH01000006">
    <property type="protein sequence ID" value="PTQ72732.1"/>
    <property type="molecule type" value="Genomic_DNA"/>
</dbReference>
<comment type="caution">
    <text evidence="2">The sequence shown here is derived from an EMBL/GenBank/DDBJ whole genome shotgun (WGS) entry which is preliminary data.</text>
</comment>
<evidence type="ECO:0000259" key="1">
    <source>
        <dbReference type="Pfam" id="PF03869"/>
    </source>
</evidence>
<keyword evidence="3" id="KW-1185">Reference proteome</keyword>
<dbReference type="RefSeq" id="WP_107816474.1">
    <property type="nucleotide sequence ID" value="NZ_QAOH01000006.1"/>
</dbReference>
<evidence type="ECO:0000313" key="3">
    <source>
        <dbReference type="Proteomes" id="UP000244077"/>
    </source>
</evidence>
<reference evidence="2 3" key="1">
    <citation type="submission" date="2018-04" db="EMBL/GenBank/DDBJ databases">
        <title>Genomic Encyclopedia of Archaeal and Bacterial Type Strains, Phase II (KMG-II): from individual species to whole genera.</title>
        <authorList>
            <person name="Goeker M."/>
        </authorList>
    </citation>
    <scope>NUCLEOTIDE SEQUENCE [LARGE SCALE GENOMIC DNA]</scope>
    <source>
        <strain evidence="2 3">DSM 100434</strain>
    </source>
</reference>
<name>A0A2T5HMF2_9RHOB</name>
<dbReference type="Proteomes" id="UP000244077">
    <property type="component" value="Unassembled WGS sequence"/>
</dbReference>
<gene>
    <name evidence="2" type="ORF">C8N42_106244</name>
</gene>
<dbReference type="OrthoDB" id="7924582at2"/>
<dbReference type="Pfam" id="PF03869">
    <property type="entry name" value="Arc"/>
    <property type="match status" value="1"/>
</dbReference>
<organism evidence="2 3">
    <name type="scientific">Celeribacter persicus</name>
    <dbReference type="NCBI Taxonomy" id="1651082"/>
    <lineage>
        <taxon>Bacteria</taxon>
        <taxon>Pseudomonadati</taxon>
        <taxon>Pseudomonadota</taxon>
        <taxon>Alphaproteobacteria</taxon>
        <taxon>Rhodobacterales</taxon>
        <taxon>Roseobacteraceae</taxon>
        <taxon>Celeribacter</taxon>
    </lineage>
</organism>
<dbReference type="InterPro" id="IPR005569">
    <property type="entry name" value="Arc_DNA-bd_dom"/>
</dbReference>
<evidence type="ECO:0000313" key="2">
    <source>
        <dbReference type="EMBL" id="PTQ72732.1"/>
    </source>
</evidence>
<proteinExistence type="predicted"/>
<protein>
    <submittedName>
        <fullName evidence="2">Arc-like DNA binding dprotein</fullName>
    </submittedName>
</protein>
<dbReference type="SUPFAM" id="SSF47598">
    <property type="entry name" value="Ribbon-helix-helix"/>
    <property type="match status" value="1"/>
</dbReference>
<accession>A0A2T5HMF2</accession>
<dbReference type="InterPro" id="IPR010985">
    <property type="entry name" value="Ribbon_hlx_hlx"/>
</dbReference>
<dbReference type="InterPro" id="IPR013321">
    <property type="entry name" value="Arc_rbn_hlx_hlx"/>
</dbReference>
<dbReference type="GO" id="GO:0006355">
    <property type="term" value="P:regulation of DNA-templated transcription"/>
    <property type="evidence" value="ECO:0007669"/>
    <property type="project" value="InterPro"/>
</dbReference>
<feature type="domain" description="Arc-like DNA binding" evidence="1">
    <location>
        <begin position="10"/>
        <end position="45"/>
    </location>
</feature>